<organism evidence="1 2">
    <name type="scientific">Actinoalloteichus hymeniacidonis</name>
    <dbReference type="NCBI Taxonomy" id="340345"/>
    <lineage>
        <taxon>Bacteria</taxon>
        <taxon>Bacillati</taxon>
        <taxon>Actinomycetota</taxon>
        <taxon>Actinomycetes</taxon>
        <taxon>Pseudonocardiales</taxon>
        <taxon>Pseudonocardiaceae</taxon>
        <taxon>Actinoalloteichus</taxon>
    </lineage>
</organism>
<dbReference type="KEGG" id="ahm:TL08_23680"/>
<name>A0AAC9HUT1_9PSEU</name>
<accession>A0AAC9HUT1</accession>
<sequence>MRSFRDPAQWSEWVPAVLLGTPSRSMWVAVSCNRAQGHILVEGHHPARRPSLAALTTGATTEVINALRYRRRRDITVPAIGNGLEDRELLVADPGDESALVTIRNTQSILGRWSVHTHRLPELCWALKHAHGLVSGTESAAAIVPTDLAATIAGGAP</sequence>
<dbReference type="EMBL" id="CP014859">
    <property type="protein sequence ID" value="AOS65516.1"/>
    <property type="molecule type" value="Genomic_DNA"/>
</dbReference>
<dbReference type="AlphaFoldDB" id="A0AAC9HUT1"/>
<dbReference type="RefSeq" id="WP_157421275.1">
    <property type="nucleotide sequence ID" value="NZ_CP014859.1"/>
</dbReference>
<proteinExistence type="predicted"/>
<keyword evidence="2" id="KW-1185">Reference proteome</keyword>
<dbReference type="Proteomes" id="UP000095210">
    <property type="component" value="Chromosome"/>
</dbReference>
<evidence type="ECO:0000313" key="1">
    <source>
        <dbReference type="EMBL" id="AOS65516.1"/>
    </source>
</evidence>
<gene>
    <name evidence="1" type="ORF">TL08_23680</name>
</gene>
<evidence type="ECO:0000313" key="2">
    <source>
        <dbReference type="Proteomes" id="UP000095210"/>
    </source>
</evidence>
<reference evidence="2" key="1">
    <citation type="submission" date="2016-03" db="EMBL/GenBank/DDBJ databases">
        <title>Complete genome sequence of the type strain Actinoalloteichus hymeniacidonis DSM 45092.</title>
        <authorList>
            <person name="Schaffert L."/>
            <person name="Albersmeier A."/>
            <person name="Winkler A."/>
            <person name="Kalinowski J."/>
            <person name="Zotchev S."/>
            <person name="Ruckert C."/>
        </authorList>
    </citation>
    <scope>NUCLEOTIDE SEQUENCE [LARGE SCALE GENOMIC DNA]</scope>
    <source>
        <strain evidence="2">HPA177(T) (DSM 45092(T))</strain>
    </source>
</reference>
<protein>
    <submittedName>
        <fullName evidence="1">Uncharacterized protein</fullName>
    </submittedName>
</protein>